<organism evidence="3 4">
    <name type="scientific">Rosa chinensis</name>
    <name type="common">China rose</name>
    <dbReference type="NCBI Taxonomy" id="74649"/>
    <lineage>
        <taxon>Eukaryota</taxon>
        <taxon>Viridiplantae</taxon>
        <taxon>Streptophyta</taxon>
        <taxon>Embryophyta</taxon>
        <taxon>Tracheophyta</taxon>
        <taxon>Spermatophyta</taxon>
        <taxon>Magnoliopsida</taxon>
        <taxon>eudicotyledons</taxon>
        <taxon>Gunneridae</taxon>
        <taxon>Pentapetalae</taxon>
        <taxon>rosids</taxon>
        <taxon>fabids</taxon>
        <taxon>Rosales</taxon>
        <taxon>Rosaceae</taxon>
        <taxon>Rosoideae</taxon>
        <taxon>Rosoideae incertae sedis</taxon>
        <taxon>Rosa</taxon>
    </lineage>
</organism>
<protein>
    <submittedName>
        <fullName evidence="3">Uncharacterized protein</fullName>
    </submittedName>
</protein>
<reference evidence="3 4" key="1">
    <citation type="journal article" date="2018" name="Nat. Genet.">
        <title>The Rosa genome provides new insights in the design of modern roses.</title>
        <authorList>
            <person name="Bendahmane M."/>
        </authorList>
    </citation>
    <scope>NUCLEOTIDE SEQUENCE [LARGE SCALE GENOMIC DNA]</scope>
    <source>
        <strain evidence="4">cv. Old Blush</strain>
    </source>
</reference>
<feature type="transmembrane region" description="Helical" evidence="2">
    <location>
        <begin position="117"/>
        <end position="138"/>
    </location>
</feature>
<dbReference type="EMBL" id="PDCK01000041">
    <property type="protein sequence ID" value="PRQ44846.1"/>
    <property type="molecule type" value="Genomic_DNA"/>
</dbReference>
<sequence>MASALATSFASQLLPRAPPKGLPLLCPTVTPVSVAVRVRDSRPLSAVAAAKSNSNPPPTTRSPNKRSKAAEEEEEVVEEVEEDLPWIQEKALDLVDFTGSVMQAIPGPRVGTSSLPWILALPLTYAGLNFFIGVVKTIKKFSSPRHKRKNWSIKMLCYANQ</sequence>
<dbReference type="AlphaFoldDB" id="A0A2P6REJ0"/>
<keyword evidence="4" id="KW-1185">Reference proteome</keyword>
<accession>A0A2P6REJ0</accession>
<dbReference type="PANTHER" id="PTHR36793">
    <property type="entry name" value="RIBOSOMAL RNA SMALL SUBUNIT METHYLTRANSFERASE J"/>
    <property type="match status" value="1"/>
</dbReference>
<dbReference type="Gramene" id="PRQ44846">
    <property type="protein sequence ID" value="PRQ44846"/>
    <property type="gene ID" value="RchiOBHm_Chr3g0483721"/>
</dbReference>
<keyword evidence="2" id="KW-0472">Membrane</keyword>
<evidence type="ECO:0000256" key="2">
    <source>
        <dbReference type="SAM" id="Phobius"/>
    </source>
</evidence>
<comment type="caution">
    <text evidence="3">The sequence shown here is derived from an EMBL/GenBank/DDBJ whole genome shotgun (WGS) entry which is preliminary data.</text>
</comment>
<name>A0A2P6REJ0_ROSCH</name>
<gene>
    <name evidence="3" type="ORF">RchiOBHm_Chr3g0483721</name>
</gene>
<dbReference type="GO" id="GO:0009535">
    <property type="term" value="C:chloroplast thylakoid membrane"/>
    <property type="evidence" value="ECO:0007669"/>
    <property type="project" value="TreeGrafter"/>
</dbReference>
<evidence type="ECO:0000313" key="3">
    <source>
        <dbReference type="EMBL" id="PRQ44846.1"/>
    </source>
</evidence>
<keyword evidence="2" id="KW-1133">Transmembrane helix</keyword>
<evidence type="ECO:0000313" key="4">
    <source>
        <dbReference type="Proteomes" id="UP000238479"/>
    </source>
</evidence>
<dbReference type="PANTHER" id="PTHR36793:SF1">
    <property type="entry name" value="RIBOSOMAL RNA SMALL SUBUNIT METHYLTRANSFERASE J"/>
    <property type="match status" value="1"/>
</dbReference>
<feature type="region of interest" description="Disordered" evidence="1">
    <location>
        <begin position="46"/>
        <end position="75"/>
    </location>
</feature>
<evidence type="ECO:0000256" key="1">
    <source>
        <dbReference type="SAM" id="MobiDB-lite"/>
    </source>
</evidence>
<dbReference type="STRING" id="74649.A0A2P6REJ0"/>
<keyword evidence="2" id="KW-0812">Transmembrane</keyword>
<dbReference type="Proteomes" id="UP000238479">
    <property type="component" value="Chromosome 3"/>
</dbReference>
<dbReference type="GO" id="GO:0009941">
    <property type="term" value="C:chloroplast envelope"/>
    <property type="evidence" value="ECO:0007669"/>
    <property type="project" value="TreeGrafter"/>
</dbReference>
<proteinExistence type="predicted"/>